<evidence type="ECO:0000313" key="3">
    <source>
        <dbReference type="EMBL" id="STD01202.1"/>
    </source>
</evidence>
<feature type="domain" description="HTH luxR-type" evidence="2">
    <location>
        <begin position="197"/>
        <end position="224"/>
    </location>
</feature>
<keyword evidence="1" id="KW-1133">Transmembrane helix</keyword>
<dbReference type="PROSITE" id="PS00622">
    <property type="entry name" value="HTH_LUXR_1"/>
    <property type="match status" value="1"/>
</dbReference>
<dbReference type="GO" id="GO:0003677">
    <property type="term" value="F:DNA binding"/>
    <property type="evidence" value="ECO:0007669"/>
    <property type="project" value="InterPro"/>
</dbReference>
<feature type="transmembrane region" description="Helical" evidence="1">
    <location>
        <begin position="93"/>
        <end position="113"/>
    </location>
</feature>
<sequence>MREKDYANAVLYLEKSLLYNKTENNKDLLQDIYKNLALCYKGLGDKNKENESLENLIRITDTISGLNTKTAEISIKNIEEEKIEEKKTLKKTILIYSSIVSSLSLVLFIYLYYQNKRKKKLILESKEIISQKESETLKLKSRIVDAHEEIMQLAKTNDIGFLAKFQEVYPNVSQKLLEINPALTKDNLIFCALIWLGFSSKDIAEFTFMQHRSVQIKKGRLRKKLNLGSDVDLYQYIKSLVNN</sequence>
<dbReference type="Proteomes" id="UP000255224">
    <property type="component" value="Unassembled WGS sequence"/>
</dbReference>
<proteinExistence type="predicted"/>
<dbReference type="Gene3D" id="1.25.40.10">
    <property type="entry name" value="Tetratricopeptide repeat domain"/>
    <property type="match status" value="1"/>
</dbReference>
<reference evidence="3 4" key="1">
    <citation type="submission" date="2018-06" db="EMBL/GenBank/DDBJ databases">
        <authorList>
            <consortium name="Pathogen Informatics"/>
            <person name="Doyle S."/>
        </authorList>
    </citation>
    <scope>NUCLEOTIDE SEQUENCE [LARGE SCALE GENOMIC DNA]</scope>
    <source>
        <strain evidence="3 4">NCTC13533</strain>
    </source>
</reference>
<dbReference type="EMBL" id="UFVQ01000003">
    <property type="protein sequence ID" value="STD01202.1"/>
    <property type="molecule type" value="Genomic_DNA"/>
</dbReference>
<dbReference type="Gene3D" id="1.10.10.10">
    <property type="entry name" value="Winged helix-like DNA-binding domain superfamily/Winged helix DNA-binding domain"/>
    <property type="match status" value="1"/>
</dbReference>
<organism evidence="3 4">
    <name type="scientific">Chryseobacterium carnipullorum</name>
    <dbReference type="NCBI Taxonomy" id="1124835"/>
    <lineage>
        <taxon>Bacteria</taxon>
        <taxon>Pseudomonadati</taxon>
        <taxon>Bacteroidota</taxon>
        <taxon>Flavobacteriia</taxon>
        <taxon>Flavobacteriales</taxon>
        <taxon>Weeksellaceae</taxon>
        <taxon>Chryseobacterium group</taxon>
        <taxon>Chryseobacterium</taxon>
    </lineage>
</organism>
<protein>
    <submittedName>
        <fullName evidence="3">Bacterial regulatory proteins, luxR family</fullName>
    </submittedName>
</protein>
<dbReference type="AlphaFoldDB" id="A0A376E4G1"/>
<keyword evidence="1" id="KW-0472">Membrane</keyword>
<keyword evidence="1" id="KW-0812">Transmembrane</keyword>
<dbReference type="InterPro" id="IPR011990">
    <property type="entry name" value="TPR-like_helical_dom_sf"/>
</dbReference>
<gene>
    <name evidence="3" type="ORF">NCTC13533_03078</name>
</gene>
<evidence type="ECO:0000313" key="4">
    <source>
        <dbReference type="Proteomes" id="UP000255224"/>
    </source>
</evidence>
<evidence type="ECO:0000256" key="1">
    <source>
        <dbReference type="SAM" id="Phobius"/>
    </source>
</evidence>
<dbReference type="RefSeq" id="WP_128124908.1">
    <property type="nucleotide sequence ID" value="NZ_UFVQ01000003.1"/>
</dbReference>
<dbReference type="InterPro" id="IPR036388">
    <property type="entry name" value="WH-like_DNA-bd_sf"/>
</dbReference>
<dbReference type="InterPro" id="IPR016032">
    <property type="entry name" value="Sig_transdc_resp-reg_C-effctor"/>
</dbReference>
<dbReference type="InterPro" id="IPR000792">
    <property type="entry name" value="Tscrpt_reg_LuxR_C"/>
</dbReference>
<dbReference type="SUPFAM" id="SSF46894">
    <property type="entry name" value="C-terminal effector domain of the bipartite response regulators"/>
    <property type="match status" value="1"/>
</dbReference>
<evidence type="ECO:0000259" key="2">
    <source>
        <dbReference type="PROSITE" id="PS00622"/>
    </source>
</evidence>
<accession>A0A376E4G1</accession>
<dbReference type="GO" id="GO:0006355">
    <property type="term" value="P:regulation of DNA-templated transcription"/>
    <property type="evidence" value="ECO:0007669"/>
    <property type="project" value="InterPro"/>
</dbReference>
<name>A0A376E4G1_CHRCU</name>